<dbReference type="EMBL" id="ML122294">
    <property type="protein sequence ID" value="RPD55576.1"/>
    <property type="molecule type" value="Genomic_DNA"/>
</dbReference>
<organism evidence="2 3">
    <name type="scientific">Lentinus tigrinus ALCF2SS1-6</name>
    <dbReference type="NCBI Taxonomy" id="1328759"/>
    <lineage>
        <taxon>Eukaryota</taxon>
        <taxon>Fungi</taxon>
        <taxon>Dikarya</taxon>
        <taxon>Basidiomycota</taxon>
        <taxon>Agaricomycotina</taxon>
        <taxon>Agaricomycetes</taxon>
        <taxon>Polyporales</taxon>
        <taxon>Polyporaceae</taxon>
        <taxon>Lentinus</taxon>
    </lineage>
</organism>
<name>A0A5C2RX82_9APHY</name>
<gene>
    <name evidence="2" type="ORF">L227DRAFT_579551</name>
</gene>
<protein>
    <submittedName>
        <fullName evidence="2">Uncharacterized protein</fullName>
    </submittedName>
</protein>
<evidence type="ECO:0000313" key="2">
    <source>
        <dbReference type="EMBL" id="RPD55576.1"/>
    </source>
</evidence>
<proteinExistence type="predicted"/>
<dbReference type="AlphaFoldDB" id="A0A5C2RX82"/>
<feature type="chain" id="PRO_5023125699" evidence="1">
    <location>
        <begin position="21"/>
        <end position="96"/>
    </location>
</feature>
<keyword evidence="3" id="KW-1185">Reference proteome</keyword>
<accession>A0A5C2RX82</accession>
<evidence type="ECO:0000256" key="1">
    <source>
        <dbReference type="SAM" id="SignalP"/>
    </source>
</evidence>
<dbReference type="Proteomes" id="UP000313359">
    <property type="component" value="Unassembled WGS sequence"/>
</dbReference>
<reference evidence="2" key="1">
    <citation type="journal article" date="2018" name="Genome Biol. Evol.">
        <title>Genomics and development of Lentinus tigrinus, a white-rot wood-decaying mushroom with dimorphic fruiting bodies.</title>
        <authorList>
            <person name="Wu B."/>
            <person name="Xu Z."/>
            <person name="Knudson A."/>
            <person name="Carlson A."/>
            <person name="Chen N."/>
            <person name="Kovaka S."/>
            <person name="LaButti K."/>
            <person name="Lipzen A."/>
            <person name="Pennachio C."/>
            <person name="Riley R."/>
            <person name="Schakwitz W."/>
            <person name="Umezawa K."/>
            <person name="Ohm R.A."/>
            <person name="Grigoriev I.V."/>
            <person name="Nagy L.G."/>
            <person name="Gibbons J."/>
            <person name="Hibbett D."/>
        </authorList>
    </citation>
    <scope>NUCLEOTIDE SEQUENCE [LARGE SCALE GENOMIC DNA]</scope>
    <source>
        <strain evidence="2">ALCF2SS1-6</strain>
    </source>
</reference>
<keyword evidence="1" id="KW-0732">Signal</keyword>
<evidence type="ECO:0000313" key="3">
    <source>
        <dbReference type="Proteomes" id="UP000313359"/>
    </source>
</evidence>
<sequence length="96" mass="10451">MAGNTMLFLVGLLPLSGAPARPPNPPPSARSVATSALQLHHRLPASSKHQQVFFCDSGCEAEDHVPMSWEDVARVADERGRCSKIVRCVHIDAHNR</sequence>
<feature type="signal peptide" evidence="1">
    <location>
        <begin position="1"/>
        <end position="20"/>
    </location>
</feature>